<dbReference type="InterPro" id="IPR050275">
    <property type="entry name" value="PGM_Phosphatase"/>
</dbReference>
<dbReference type="Gene3D" id="3.40.50.1240">
    <property type="entry name" value="Phosphoglycerate mutase-like"/>
    <property type="match status" value="1"/>
</dbReference>
<dbReference type="PANTHER" id="PTHR48100:SF2">
    <property type="entry name" value="CONSERVED PROTEIN"/>
    <property type="match status" value="1"/>
</dbReference>
<accession>A0A6J6DDL6</accession>
<dbReference type="NCBIfam" id="TIGR03848">
    <property type="entry name" value="MSMEG_4193"/>
    <property type="match status" value="1"/>
</dbReference>
<dbReference type="SMART" id="SM00855">
    <property type="entry name" value="PGAM"/>
    <property type="match status" value="1"/>
</dbReference>
<organism evidence="1">
    <name type="scientific">freshwater metagenome</name>
    <dbReference type="NCBI Taxonomy" id="449393"/>
    <lineage>
        <taxon>unclassified sequences</taxon>
        <taxon>metagenomes</taxon>
        <taxon>ecological metagenomes</taxon>
    </lineage>
</organism>
<gene>
    <name evidence="1" type="ORF">UFOPK1643_00247</name>
</gene>
<dbReference type="PANTHER" id="PTHR48100">
    <property type="entry name" value="BROAD-SPECIFICITY PHOSPHATASE YOR283W-RELATED"/>
    <property type="match status" value="1"/>
</dbReference>
<dbReference type="AlphaFoldDB" id="A0A6J6DDL6"/>
<dbReference type="InterPro" id="IPR022492">
    <property type="entry name" value="Phosphomutase_MSMEG4193_put"/>
</dbReference>
<sequence>MRVVLIRHAHSQANALGVLSGRRPNVHLSKQGKEQSLDLARRLGDFIPHEIRVSPMERCIETITPWINEKSSSRSQKPQPVIDQELTEVDYGDWSGKKLSVLSRNKLWSIVQNTPSQMYFPKGEGILQMQSRAMKVIHQNIKHSVDGALVLVSHGDVIKAIVASSLGMHLDEFQRIIIDPASISIIDFSSEKPRILLLNDTRATVTDLLMSKKRSKHQLGGGDGK</sequence>
<protein>
    <submittedName>
        <fullName evidence="1">Unannotated protein</fullName>
    </submittedName>
</protein>
<dbReference type="SUPFAM" id="SSF53254">
    <property type="entry name" value="Phosphoglycerate mutase-like"/>
    <property type="match status" value="1"/>
</dbReference>
<dbReference type="InterPro" id="IPR029033">
    <property type="entry name" value="His_PPase_superfam"/>
</dbReference>
<dbReference type="Pfam" id="PF00300">
    <property type="entry name" value="His_Phos_1"/>
    <property type="match status" value="1"/>
</dbReference>
<evidence type="ECO:0000313" key="1">
    <source>
        <dbReference type="EMBL" id="CAB4562061.1"/>
    </source>
</evidence>
<dbReference type="GO" id="GO:0016791">
    <property type="term" value="F:phosphatase activity"/>
    <property type="evidence" value="ECO:0007669"/>
    <property type="project" value="TreeGrafter"/>
</dbReference>
<dbReference type="GO" id="GO:0005737">
    <property type="term" value="C:cytoplasm"/>
    <property type="evidence" value="ECO:0007669"/>
    <property type="project" value="TreeGrafter"/>
</dbReference>
<reference evidence="1" key="1">
    <citation type="submission" date="2020-05" db="EMBL/GenBank/DDBJ databases">
        <authorList>
            <person name="Chiriac C."/>
            <person name="Salcher M."/>
            <person name="Ghai R."/>
            <person name="Kavagutti S V."/>
        </authorList>
    </citation>
    <scope>NUCLEOTIDE SEQUENCE</scope>
</reference>
<dbReference type="InterPro" id="IPR013078">
    <property type="entry name" value="His_Pase_superF_clade-1"/>
</dbReference>
<dbReference type="CDD" id="cd07067">
    <property type="entry name" value="HP_PGM_like"/>
    <property type="match status" value="1"/>
</dbReference>
<proteinExistence type="predicted"/>
<name>A0A6J6DDL6_9ZZZZ</name>
<dbReference type="EMBL" id="CAEZTK010000010">
    <property type="protein sequence ID" value="CAB4562061.1"/>
    <property type="molecule type" value="Genomic_DNA"/>
</dbReference>